<keyword evidence="2" id="KW-1185">Reference proteome</keyword>
<reference evidence="1" key="2">
    <citation type="submission" date="2020-09" db="EMBL/GenBank/DDBJ databases">
        <authorList>
            <person name="Sun Q."/>
            <person name="Zhou Y."/>
        </authorList>
    </citation>
    <scope>NUCLEOTIDE SEQUENCE</scope>
    <source>
        <strain evidence="1">CGMCC 4.3508</strain>
    </source>
</reference>
<dbReference type="PANTHER" id="PTHR34387">
    <property type="entry name" value="SLR1258 PROTEIN"/>
    <property type="match status" value="1"/>
</dbReference>
<dbReference type="GO" id="GO:0006974">
    <property type="term" value="P:DNA damage response"/>
    <property type="evidence" value="ECO:0007669"/>
    <property type="project" value="TreeGrafter"/>
</dbReference>
<dbReference type="RefSeq" id="WP_062995975.1">
    <property type="nucleotide sequence ID" value="NZ_BMMH01000001.1"/>
</dbReference>
<organism evidence="1 2">
    <name type="scientific">Nocardia jinanensis</name>
    <dbReference type="NCBI Taxonomy" id="382504"/>
    <lineage>
        <taxon>Bacteria</taxon>
        <taxon>Bacillati</taxon>
        <taxon>Actinomycetota</taxon>
        <taxon>Actinomycetes</taxon>
        <taxon>Mycobacteriales</taxon>
        <taxon>Nocardiaceae</taxon>
        <taxon>Nocardia</taxon>
    </lineage>
</organism>
<dbReference type="Proteomes" id="UP000638263">
    <property type="component" value="Unassembled WGS sequence"/>
</dbReference>
<reference evidence="1" key="1">
    <citation type="journal article" date="2014" name="Int. J. Syst. Evol. Microbiol.">
        <title>Complete genome sequence of Corynebacterium casei LMG S-19264T (=DSM 44701T), isolated from a smear-ripened cheese.</title>
        <authorList>
            <consortium name="US DOE Joint Genome Institute (JGI-PGF)"/>
            <person name="Walter F."/>
            <person name="Albersmeier A."/>
            <person name="Kalinowski J."/>
            <person name="Ruckert C."/>
        </authorList>
    </citation>
    <scope>NUCLEOTIDE SEQUENCE</scope>
    <source>
        <strain evidence="1">CGMCC 4.3508</strain>
    </source>
</reference>
<name>A0A917R8M9_9NOCA</name>
<gene>
    <name evidence="1" type="ORF">GCM10011588_06520</name>
</gene>
<protein>
    <recommendedName>
        <fullName evidence="3">DUF541 domain-containing protein</fullName>
    </recommendedName>
</protein>
<dbReference type="InterPro" id="IPR052022">
    <property type="entry name" value="26kDa_periplasmic_antigen"/>
</dbReference>
<evidence type="ECO:0008006" key="3">
    <source>
        <dbReference type="Google" id="ProtNLM"/>
    </source>
</evidence>
<evidence type="ECO:0000313" key="2">
    <source>
        <dbReference type="Proteomes" id="UP000638263"/>
    </source>
</evidence>
<dbReference type="InterPro" id="IPR007497">
    <property type="entry name" value="SIMPL/DUF541"/>
</dbReference>
<proteinExistence type="predicted"/>
<dbReference type="PANTHER" id="PTHR34387:SF1">
    <property type="entry name" value="PERIPLASMIC IMMUNOGENIC PROTEIN"/>
    <property type="match status" value="1"/>
</dbReference>
<dbReference type="Gene3D" id="3.30.70.2970">
    <property type="entry name" value="Protein of unknown function (DUF541), domain 2"/>
    <property type="match status" value="1"/>
</dbReference>
<dbReference type="EMBL" id="BMMH01000001">
    <property type="protein sequence ID" value="GGK94797.1"/>
    <property type="molecule type" value="Genomic_DNA"/>
</dbReference>
<comment type="caution">
    <text evidence="1">The sequence shown here is derived from an EMBL/GenBank/DDBJ whole genome shotgun (WGS) entry which is preliminary data.</text>
</comment>
<evidence type="ECO:0000313" key="1">
    <source>
        <dbReference type="EMBL" id="GGK94797.1"/>
    </source>
</evidence>
<dbReference type="Gene3D" id="3.30.110.170">
    <property type="entry name" value="Protein of unknown function (DUF541), domain 1"/>
    <property type="match status" value="1"/>
</dbReference>
<sequence length="221" mass="23096">MTQPQVGTVTVFGYGSVRAAPDLIVLTIGVECRASTVALAYDRAGRSVTALTSALREDGVPGSDIDTGMLSVRSDTAWQDGTSRVIGYIATSSLTVTLAAAADPARPAPSEIVAHAVAAGGDDARLGGLRHTFADRERLLERARDAAWDNALDKARQYARRAARELGSVLEITEHTTAPPPQQPAEPGGIRLVAASAPAAVPIESGETEISATLRATWQLK</sequence>
<accession>A0A917R8M9</accession>
<dbReference type="AlphaFoldDB" id="A0A917R8M9"/>
<dbReference type="Pfam" id="PF04402">
    <property type="entry name" value="SIMPL"/>
    <property type="match status" value="1"/>
</dbReference>